<organism evidence="2 3">
    <name type="scientific">Prymnesium parvum</name>
    <name type="common">Toxic golden alga</name>
    <dbReference type="NCBI Taxonomy" id="97485"/>
    <lineage>
        <taxon>Eukaryota</taxon>
        <taxon>Haptista</taxon>
        <taxon>Haptophyta</taxon>
        <taxon>Prymnesiophyceae</taxon>
        <taxon>Prymnesiales</taxon>
        <taxon>Prymnesiaceae</taxon>
        <taxon>Prymnesium</taxon>
    </lineage>
</organism>
<evidence type="ECO:0000256" key="1">
    <source>
        <dbReference type="SAM" id="MobiDB-lite"/>
    </source>
</evidence>
<protein>
    <submittedName>
        <fullName evidence="2">Uncharacterized protein</fullName>
    </submittedName>
</protein>
<feature type="compositionally biased region" description="Pro residues" evidence="1">
    <location>
        <begin position="1"/>
        <end position="10"/>
    </location>
</feature>
<feature type="compositionally biased region" description="Acidic residues" evidence="1">
    <location>
        <begin position="365"/>
        <end position="381"/>
    </location>
</feature>
<dbReference type="Proteomes" id="UP001515480">
    <property type="component" value="Unassembled WGS sequence"/>
</dbReference>
<dbReference type="AlphaFoldDB" id="A0AB34K0K7"/>
<name>A0AB34K0K7_PRYPA</name>
<evidence type="ECO:0000313" key="3">
    <source>
        <dbReference type="Proteomes" id="UP001515480"/>
    </source>
</evidence>
<feature type="compositionally biased region" description="Basic and acidic residues" evidence="1">
    <location>
        <begin position="286"/>
        <end position="296"/>
    </location>
</feature>
<comment type="caution">
    <text evidence="2">The sequence shown here is derived from an EMBL/GenBank/DDBJ whole genome shotgun (WGS) entry which is preliminary data.</text>
</comment>
<reference evidence="2 3" key="1">
    <citation type="journal article" date="2024" name="Science">
        <title>Giant polyketide synthase enzymes in the biosynthesis of giant marine polyether toxins.</title>
        <authorList>
            <person name="Fallon T.R."/>
            <person name="Shende V.V."/>
            <person name="Wierzbicki I.H."/>
            <person name="Pendleton A.L."/>
            <person name="Watervoot N.F."/>
            <person name="Auber R.P."/>
            <person name="Gonzalez D.J."/>
            <person name="Wisecaver J.H."/>
            <person name="Moore B.S."/>
        </authorList>
    </citation>
    <scope>NUCLEOTIDE SEQUENCE [LARGE SCALE GENOMIC DNA]</scope>
    <source>
        <strain evidence="2 3">12B1</strain>
    </source>
</reference>
<feature type="compositionally biased region" description="Low complexity" evidence="1">
    <location>
        <begin position="42"/>
        <end position="51"/>
    </location>
</feature>
<proteinExistence type="predicted"/>
<feature type="compositionally biased region" description="Acidic residues" evidence="1">
    <location>
        <begin position="339"/>
        <end position="357"/>
    </location>
</feature>
<gene>
    <name evidence="2" type="ORF">AB1Y20_015558</name>
</gene>
<feature type="region of interest" description="Disordered" evidence="1">
    <location>
        <begin position="420"/>
        <end position="456"/>
    </location>
</feature>
<feature type="region of interest" description="Disordered" evidence="1">
    <location>
        <begin position="1"/>
        <end position="63"/>
    </location>
</feature>
<feature type="compositionally biased region" description="Acidic residues" evidence="1">
    <location>
        <begin position="248"/>
        <end position="285"/>
    </location>
</feature>
<feature type="compositionally biased region" description="Polar residues" evidence="1">
    <location>
        <begin position="420"/>
        <end position="429"/>
    </location>
</feature>
<sequence>MCSSPSPPPRPQRRASTPGREGGGASGRTRSPRRGGGAKSLSRSASPAGSPRRGRACVPSSADDEAEILSSQLTVGANGQLSSGACACDVASQHRDLVKRYSEKCAQLREAHALRCSLELRIFQLQALGPTGASRQRLLAAEAAAEAAEAAVRAERERRRVREGQLLALLERGEVEAAKARLAAGRRAAAAAAAATRGGHGPRSLRARVAVRRRTGGGRRGEAPVEEAVIAAARAAAEAEAAALEAAMDSEEEEGGSTNDETDAVAAEADAEAGEEEEASADDQGSDVHSELHGEATRNTTCPPPAAKPAAAAASPLITCDDEDATDGTYDEKQAEAMSELESEDEEEQSDESEEDALLAGEHADDIEDDAVEAESEESEIESSASGEVSKTVPARLSSALQSLSVRGSDESLEIQINIPSSNQLLESSQRSDELDSNDDFLSRLARAESNPATPR</sequence>
<feature type="region of interest" description="Disordered" evidence="1">
    <location>
        <begin position="242"/>
        <end position="394"/>
    </location>
</feature>
<dbReference type="EMBL" id="JBGBPQ010000003">
    <property type="protein sequence ID" value="KAL1526867.1"/>
    <property type="molecule type" value="Genomic_DNA"/>
</dbReference>
<keyword evidence="3" id="KW-1185">Reference proteome</keyword>
<evidence type="ECO:0000313" key="2">
    <source>
        <dbReference type="EMBL" id="KAL1526867.1"/>
    </source>
</evidence>
<accession>A0AB34K0K7</accession>